<dbReference type="InterPro" id="IPR020449">
    <property type="entry name" value="Tscrpt_reg_AraC-type_HTH"/>
</dbReference>
<dbReference type="InterPro" id="IPR050204">
    <property type="entry name" value="AraC_XylS_family_regulators"/>
</dbReference>
<dbReference type="Gene3D" id="2.60.120.10">
    <property type="entry name" value="Jelly Rolls"/>
    <property type="match status" value="1"/>
</dbReference>
<dbReference type="PROSITE" id="PS00041">
    <property type="entry name" value="HTH_ARAC_FAMILY_1"/>
    <property type="match status" value="1"/>
</dbReference>
<organism evidence="6 7">
    <name type="scientific">Streptomyces coryli</name>
    <dbReference type="NCBI Taxonomy" id="1128680"/>
    <lineage>
        <taxon>Bacteria</taxon>
        <taxon>Bacillati</taxon>
        <taxon>Actinomycetota</taxon>
        <taxon>Actinomycetes</taxon>
        <taxon>Kitasatosporales</taxon>
        <taxon>Streptomycetaceae</taxon>
        <taxon>Streptomyces</taxon>
    </lineage>
</organism>
<evidence type="ECO:0000256" key="3">
    <source>
        <dbReference type="ARBA" id="ARBA00023159"/>
    </source>
</evidence>
<proteinExistence type="predicted"/>
<dbReference type="InterPro" id="IPR037923">
    <property type="entry name" value="HTH-like"/>
</dbReference>
<dbReference type="Pfam" id="PF02311">
    <property type="entry name" value="AraC_binding"/>
    <property type="match status" value="1"/>
</dbReference>
<dbReference type="InterPro" id="IPR018062">
    <property type="entry name" value="HTH_AraC-typ_CS"/>
</dbReference>
<dbReference type="InterPro" id="IPR003313">
    <property type="entry name" value="AraC-bd"/>
</dbReference>
<evidence type="ECO:0000256" key="1">
    <source>
        <dbReference type="ARBA" id="ARBA00023015"/>
    </source>
</evidence>
<dbReference type="SMART" id="SM00342">
    <property type="entry name" value="HTH_ARAC"/>
    <property type="match status" value="1"/>
</dbReference>
<dbReference type="PANTHER" id="PTHR46796:SF7">
    <property type="entry name" value="ARAC FAMILY TRANSCRIPTIONAL REGULATOR"/>
    <property type="match status" value="1"/>
</dbReference>
<dbReference type="AlphaFoldDB" id="A0A6G4TRA0"/>
<dbReference type="GO" id="GO:0043565">
    <property type="term" value="F:sequence-specific DNA binding"/>
    <property type="evidence" value="ECO:0007669"/>
    <property type="project" value="InterPro"/>
</dbReference>
<dbReference type="InterPro" id="IPR009057">
    <property type="entry name" value="Homeodomain-like_sf"/>
</dbReference>
<evidence type="ECO:0000256" key="2">
    <source>
        <dbReference type="ARBA" id="ARBA00023125"/>
    </source>
</evidence>
<keyword evidence="7" id="KW-1185">Reference proteome</keyword>
<dbReference type="EMBL" id="JAAKZV010000002">
    <property type="protein sequence ID" value="NGN62539.1"/>
    <property type="molecule type" value="Genomic_DNA"/>
</dbReference>
<dbReference type="SUPFAM" id="SSF46689">
    <property type="entry name" value="Homeodomain-like"/>
    <property type="match status" value="2"/>
</dbReference>
<dbReference type="PRINTS" id="PR00032">
    <property type="entry name" value="HTHARAC"/>
</dbReference>
<evidence type="ECO:0000313" key="7">
    <source>
        <dbReference type="Proteomes" id="UP000481583"/>
    </source>
</evidence>
<accession>A0A6G4TRA0</accession>
<keyword evidence="2" id="KW-0238">DNA-binding</keyword>
<evidence type="ECO:0000313" key="6">
    <source>
        <dbReference type="EMBL" id="NGN62539.1"/>
    </source>
</evidence>
<protein>
    <submittedName>
        <fullName evidence="6">AraC family transcriptional regulator</fullName>
    </submittedName>
</protein>
<gene>
    <name evidence="6" type="ORF">G5C51_01250</name>
</gene>
<dbReference type="InterPro" id="IPR014710">
    <property type="entry name" value="RmlC-like_jellyroll"/>
</dbReference>
<reference evidence="6 7" key="1">
    <citation type="submission" date="2020-02" db="EMBL/GenBank/DDBJ databases">
        <title>Whole-genome analyses of novel actinobacteria.</title>
        <authorList>
            <person name="Sahin N."/>
        </authorList>
    </citation>
    <scope>NUCLEOTIDE SEQUENCE [LARGE SCALE GENOMIC DNA]</scope>
    <source>
        <strain evidence="6 7">A7024</strain>
    </source>
</reference>
<dbReference type="SUPFAM" id="SSF51215">
    <property type="entry name" value="Regulatory protein AraC"/>
    <property type="match status" value="1"/>
</dbReference>
<keyword evidence="1" id="KW-0805">Transcription regulation</keyword>
<dbReference type="Pfam" id="PF12833">
    <property type="entry name" value="HTH_18"/>
    <property type="match status" value="1"/>
</dbReference>
<feature type="domain" description="HTH araC/xylS-type" evidence="5">
    <location>
        <begin position="174"/>
        <end position="272"/>
    </location>
</feature>
<dbReference type="RefSeq" id="WP_165230053.1">
    <property type="nucleotide sequence ID" value="NZ_JAAKZV010000002.1"/>
</dbReference>
<dbReference type="Gene3D" id="1.10.10.60">
    <property type="entry name" value="Homeodomain-like"/>
    <property type="match status" value="2"/>
</dbReference>
<dbReference type="PANTHER" id="PTHR46796">
    <property type="entry name" value="HTH-TYPE TRANSCRIPTIONAL ACTIVATOR RHAS-RELATED"/>
    <property type="match status" value="1"/>
</dbReference>
<dbReference type="PROSITE" id="PS01124">
    <property type="entry name" value="HTH_ARAC_FAMILY_2"/>
    <property type="match status" value="1"/>
</dbReference>
<evidence type="ECO:0000259" key="5">
    <source>
        <dbReference type="PROSITE" id="PS01124"/>
    </source>
</evidence>
<dbReference type="GO" id="GO:0003700">
    <property type="term" value="F:DNA-binding transcription factor activity"/>
    <property type="evidence" value="ECO:0007669"/>
    <property type="project" value="InterPro"/>
</dbReference>
<dbReference type="InterPro" id="IPR018060">
    <property type="entry name" value="HTH_AraC"/>
</dbReference>
<evidence type="ECO:0000256" key="4">
    <source>
        <dbReference type="ARBA" id="ARBA00023163"/>
    </source>
</evidence>
<comment type="caution">
    <text evidence="6">The sequence shown here is derived from an EMBL/GenBank/DDBJ whole genome shotgun (WGS) entry which is preliminary data.</text>
</comment>
<keyword evidence="4" id="KW-0804">Transcription</keyword>
<keyword evidence="3" id="KW-0010">Activator</keyword>
<name>A0A6G4TRA0_9ACTN</name>
<sequence length="273" mass="31334">MDRQQQAAWLERLAQGADFGLFAYEPVVRPWSVVFPRGLPEHLVYLVVTGSCEGTAGEERIRLDPGSLMWLRPGVPFDLRAADPRQPITVYRFRLNRLQDEAATGPGDPDAVLVLPDAWELRATFDMLIAELAASAPYRDQRLPALLLVLFTGIFRLAGEQRGSGRRMDIAQRRLLEQYADRRITRRVRPEELARVVGLSPEYFTRRFRQTFGVPPKVWLVRRRIHQAALRLDEVPDSIAEVAAEFGYPDVFLFSRQFKAVMGMSPRRYRARQ</sequence>
<dbReference type="Proteomes" id="UP000481583">
    <property type="component" value="Unassembled WGS sequence"/>
</dbReference>